<dbReference type="SUPFAM" id="SSF56784">
    <property type="entry name" value="HAD-like"/>
    <property type="match status" value="1"/>
</dbReference>
<keyword evidence="5" id="KW-1185">Reference proteome</keyword>
<comment type="cofactor">
    <cofactor evidence="1">
        <name>Mg(2+)</name>
        <dbReference type="ChEBI" id="CHEBI:18420"/>
    </cofactor>
</comment>
<dbReference type="RefSeq" id="WP_167170033.1">
    <property type="nucleotide sequence ID" value="NZ_BAAAOO010000009.1"/>
</dbReference>
<reference evidence="4 5" key="1">
    <citation type="submission" date="2020-02" db="EMBL/GenBank/DDBJ databases">
        <title>Sequencing the genomes of 1000 actinobacteria strains.</title>
        <authorList>
            <person name="Klenk H.-P."/>
        </authorList>
    </citation>
    <scope>NUCLEOTIDE SEQUENCE [LARGE SCALE GENOMIC DNA]</scope>
    <source>
        <strain evidence="4 5">DSM 19609</strain>
    </source>
</reference>
<keyword evidence="3" id="KW-0460">Magnesium</keyword>
<evidence type="ECO:0000313" key="4">
    <source>
        <dbReference type="EMBL" id="NIH58180.1"/>
    </source>
</evidence>
<dbReference type="Pfam" id="PF00702">
    <property type="entry name" value="Hydrolase"/>
    <property type="match status" value="1"/>
</dbReference>
<dbReference type="PRINTS" id="PR00413">
    <property type="entry name" value="HADHALOGNASE"/>
</dbReference>
<accession>A0ABX0SJM1</accession>
<comment type="caution">
    <text evidence="4">The sequence shown here is derived from an EMBL/GenBank/DDBJ whole genome shotgun (WGS) entry which is preliminary data.</text>
</comment>
<evidence type="ECO:0000256" key="1">
    <source>
        <dbReference type="ARBA" id="ARBA00001946"/>
    </source>
</evidence>
<protein>
    <submittedName>
        <fullName evidence="4">Hydrolase of the HAD superfamily</fullName>
    </submittedName>
</protein>
<evidence type="ECO:0000256" key="3">
    <source>
        <dbReference type="ARBA" id="ARBA00022842"/>
    </source>
</evidence>
<sequence length="230" mass="25370">MVFHVPPGIAGVLFDLDDTLSDYASTRDAAVLEWTSGMSGWELAPRETAERWEQLEVTWFGRYTRGELDLTEQRAQRVREFLPGARDWPYDRAIAAFDELRAIYESSWRPFPDARDALERAVDSGRHVGVLTNGETDYQSRKLESLGLADPRVRLFATGDLPAHKPDPRAFLAACQGLGVPPSETLMIGDNPVTDVAGGVAAGLVVVQLCRNGQEPVAPYHTASLAEVEF</sequence>
<gene>
    <name evidence="4" type="ORF">FB473_002872</name>
</gene>
<dbReference type="GO" id="GO:0016787">
    <property type="term" value="F:hydrolase activity"/>
    <property type="evidence" value="ECO:0007669"/>
    <property type="project" value="UniProtKB-KW"/>
</dbReference>
<dbReference type="Gene3D" id="1.20.120.1600">
    <property type="match status" value="1"/>
</dbReference>
<dbReference type="InterPro" id="IPR023214">
    <property type="entry name" value="HAD_sf"/>
</dbReference>
<dbReference type="Gene3D" id="3.40.50.1000">
    <property type="entry name" value="HAD superfamily/HAD-like"/>
    <property type="match status" value="1"/>
</dbReference>
<dbReference type="SFLD" id="SFLDS00003">
    <property type="entry name" value="Haloacid_Dehalogenase"/>
    <property type="match status" value="1"/>
</dbReference>
<dbReference type="InterPro" id="IPR036412">
    <property type="entry name" value="HAD-like_sf"/>
</dbReference>
<proteinExistence type="predicted"/>
<dbReference type="PANTHER" id="PTHR46470:SF4">
    <property type="entry name" value="5-AMINO-6-(5-PHOSPHO-D-RIBITYLAMINO)URACIL PHOSPHATASE YIGB"/>
    <property type="match status" value="1"/>
</dbReference>
<dbReference type="InterPro" id="IPR051400">
    <property type="entry name" value="HAD-like_hydrolase"/>
</dbReference>
<dbReference type="NCBIfam" id="TIGR01549">
    <property type="entry name" value="HAD-SF-IA-v1"/>
    <property type="match status" value="1"/>
</dbReference>
<name>A0ABX0SJM1_9ACTN</name>
<dbReference type="EMBL" id="JAAMOZ010000002">
    <property type="protein sequence ID" value="NIH58180.1"/>
    <property type="molecule type" value="Genomic_DNA"/>
</dbReference>
<dbReference type="Proteomes" id="UP000749311">
    <property type="component" value="Unassembled WGS sequence"/>
</dbReference>
<evidence type="ECO:0000256" key="2">
    <source>
        <dbReference type="ARBA" id="ARBA00022801"/>
    </source>
</evidence>
<dbReference type="InterPro" id="IPR006439">
    <property type="entry name" value="HAD-SF_hydro_IA"/>
</dbReference>
<dbReference type="PANTHER" id="PTHR46470">
    <property type="entry name" value="N-ACYLNEURAMINATE-9-PHOSPHATASE"/>
    <property type="match status" value="1"/>
</dbReference>
<keyword evidence="2 4" id="KW-0378">Hydrolase</keyword>
<organism evidence="4 5">
    <name type="scientific">Brooklawnia cerclae</name>
    <dbReference type="NCBI Taxonomy" id="349934"/>
    <lineage>
        <taxon>Bacteria</taxon>
        <taxon>Bacillati</taxon>
        <taxon>Actinomycetota</taxon>
        <taxon>Actinomycetes</taxon>
        <taxon>Propionibacteriales</taxon>
        <taxon>Propionibacteriaceae</taxon>
        <taxon>Brooklawnia</taxon>
    </lineage>
</organism>
<dbReference type="NCBIfam" id="TIGR01509">
    <property type="entry name" value="HAD-SF-IA-v3"/>
    <property type="match status" value="1"/>
</dbReference>
<evidence type="ECO:0000313" key="5">
    <source>
        <dbReference type="Proteomes" id="UP000749311"/>
    </source>
</evidence>
<dbReference type="SFLD" id="SFLDG01129">
    <property type="entry name" value="C1.5:_HAD__Beta-PGM__Phosphata"/>
    <property type="match status" value="1"/>
</dbReference>